<sequence>MSRKQRVLVVFGEELPEKWLKSKHIINIIVAKESLRHDIEAMGFKFVSIEPLVEAGSVHEASAFAEELSRLTLPDGSRLAESFTYKGYELWWIYYTSLFLYFCLPWTQYKKLLEYLKDFESIYLYQPSYKSLFCSYLVAYGCEAHILRESGFKSPSLLPFGIFLQIIITLLCLSILMVKRYGLMVFVGDKFAKYKDYDFRMKFIYEELRQRKIPFVEFIRSLESWKKVLSHAFIVRRRPVIYSEAVAFFGRFLSFLSGGSGRAKHQFGSHLFMEEPVERRFKLMVATQYLLNVYDDVWAIRIMKWILRAIGVKTAFITAAAERNFHAFLGCKLNLIPTVGILHGVASRHYTVYDFLPDFKNIGMMSVDKYGLWSEWWKKYYLENSKVYLPKQLYVSGLMRPLERKERSDLNTDSKGPTLKSGPIKVLFVAGQLTAPIEAIPYLRALVEAKGLSVHITFRPYRDDFEKWLRGHYPETLEKIGEEKILRGDIHDAIAQCDVIVGAYSTAVLEGLLQFRVPIFFRTKKWGDYYSLKEYDEEHSFFAENPAELIAKIKNARTVSKEDLKKLQEKYFGDPYKNGSKWVVDQLEQALR</sequence>
<comment type="caution">
    <text evidence="2">The sequence shown here is derived from an EMBL/GenBank/DDBJ whole genome shotgun (WGS) entry which is preliminary data.</text>
</comment>
<dbReference type="Proteomes" id="UP000176868">
    <property type="component" value="Unassembled WGS sequence"/>
</dbReference>
<keyword evidence="1" id="KW-0812">Transmembrane</keyword>
<feature type="transmembrane region" description="Helical" evidence="1">
    <location>
        <begin position="157"/>
        <end position="178"/>
    </location>
</feature>
<dbReference type="STRING" id="1802782.A2544_01970"/>
<evidence type="ECO:0000256" key="1">
    <source>
        <dbReference type="SAM" id="Phobius"/>
    </source>
</evidence>
<keyword evidence="1" id="KW-0472">Membrane</keyword>
<name>A0A1G2V725_9BACT</name>
<dbReference type="EMBL" id="MHWZ01000021">
    <property type="protein sequence ID" value="OHB17418.1"/>
    <property type="molecule type" value="Genomic_DNA"/>
</dbReference>
<evidence type="ECO:0000313" key="2">
    <source>
        <dbReference type="EMBL" id="OHB17418.1"/>
    </source>
</evidence>
<protein>
    <submittedName>
        <fullName evidence="2">Uncharacterized protein</fullName>
    </submittedName>
</protein>
<proteinExistence type="predicted"/>
<gene>
    <name evidence="2" type="ORF">A2544_01970</name>
</gene>
<accession>A0A1G2V725</accession>
<reference evidence="2 3" key="1">
    <citation type="journal article" date="2016" name="Nat. Commun.">
        <title>Thousands of microbial genomes shed light on interconnected biogeochemical processes in an aquifer system.</title>
        <authorList>
            <person name="Anantharaman K."/>
            <person name="Brown C.T."/>
            <person name="Hug L.A."/>
            <person name="Sharon I."/>
            <person name="Castelle C.J."/>
            <person name="Probst A.J."/>
            <person name="Thomas B.C."/>
            <person name="Singh A."/>
            <person name="Wilkins M.J."/>
            <person name="Karaoz U."/>
            <person name="Brodie E.L."/>
            <person name="Williams K.H."/>
            <person name="Hubbard S.S."/>
            <person name="Banfield J.F."/>
        </authorList>
    </citation>
    <scope>NUCLEOTIDE SEQUENCE [LARGE SCALE GENOMIC DNA]</scope>
</reference>
<dbReference type="AlphaFoldDB" id="A0A1G2V725"/>
<keyword evidence="1" id="KW-1133">Transmembrane helix</keyword>
<organism evidence="2 3">
    <name type="scientific">Candidatus Zambryskibacteria bacterium RIFOXYD2_FULL_43_10</name>
    <dbReference type="NCBI Taxonomy" id="1802782"/>
    <lineage>
        <taxon>Bacteria</taxon>
        <taxon>Candidatus Zambryskiibacteriota</taxon>
    </lineage>
</organism>
<evidence type="ECO:0000313" key="3">
    <source>
        <dbReference type="Proteomes" id="UP000176868"/>
    </source>
</evidence>
<feature type="transmembrane region" description="Helical" evidence="1">
    <location>
        <begin position="91"/>
        <end position="109"/>
    </location>
</feature>